<dbReference type="Pfam" id="PF00512">
    <property type="entry name" value="HisKA"/>
    <property type="match status" value="1"/>
</dbReference>
<comment type="caution">
    <text evidence="14">The sequence shown here is derived from an EMBL/GenBank/DDBJ whole genome shotgun (WGS) entry which is preliminary data.</text>
</comment>
<feature type="transmembrane region" description="Helical" evidence="11">
    <location>
        <begin position="12"/>
        <end position="33"/>
    </location>
</feature>
<evidence type="ECO:0000256" key="2">
    <source>
        <dbReference type="ARBA" id="ARBA00004370"/>
    </source>
</evidence>
<dbReference type="RefSeq" id="WP_188505890.1">
    <property type="nucleotide sequence ID" value="NZ_BMER01000001.1"/>
</dbReference>
<evidence type="ECO:0000259" key="13">
    <source>
        <dbReference type="PROSITE" id="PS50885"/>
    </source>
</evidence>
<dbReference type="EMBL" id="BMER01000001">
    <property type="protein sequence ID" value="GGG87618.1"/>
    <property type="molecule type" value="Genomic_DNA"/>
</dbReference>
<dbReference type="EC" id="2.7.13.3" evidence="3"/>
<reference evidence="14" key="2">
    <citation type="submission" date="2020-09" db="EMBL/GenBank/DDBJ databases">
        <authorList>
            <person name="Sun Q."/>
            <person name="Zhou Y."/>
        </authorList>
    </citation>
    <scope>NUCLEOTIDE SEQUENCE</scope>
    <source>
        <strain evidence="14">CGMCC 1.12195</strain>
    </source>
</reference>
<feature type="transmembrane region" description="Helical" evidence="11">
    <location>
        <begin position="156"/>
        <end position="178"/>
    </location>
</feature>
<dbReference type="SMART" id="SM00388">
    <property type="entry name" value="HisKA"/>
    <property type="match status" value="1"/>
</dbReference>
<keyword evidence="8 11" id="KW-1133">Transmembrane helix</keyword>
<dbReference type="GO" id="GO:0000155">
    <property type="term" value="F:phosphorelay sensor kinase activity"/>
    <property type="evidence" value="ECO:0007669"/>
    <property type="project" value="InterPro"/>
</dbReference>
<protein>
    <recommendedName>
        <fullName evidence="3">histidine kinase</fullName>
        <ecNumber evidence="3">2.7.13.3</ecNumber>
    </recommendedName>
</protein>
<keyword evidence="15" id="KW-1185">Reference proteome</keyword>
<dbReference type="PROSITE" id="PS50109">
    <property type="entry name" value="HIS_KIN"/>
    <property type="match status" value="1"/>
</dbReference>
<evidence type="ECO:0000256" key="4">
    <source>
        <dbReference type="ARBA" id="ARBA00022553"/>
    </source>
</evidence>
<dbReference type="InterPro" id="IPR004358">
    <property type="entry name" value="Sig_transdc_His_kin-like_C"/>
</dbReference>
<dbReference type="AlphaFoldDB" id="A0A917MA62"/>
<dbReference type="Gene3D" id="6.10.340.10">
    <property type="match status" value="1"/>
</dbReference>
<keyword evidence="6 11" id="KW-0812">Transmembrane</keyword>
<feature type="domain" description="HAMP" evidence="13">
    <location>
        <begin position="180"/>
        <end position="233"/>
    </location>
</feature>
<dbReference type="Gene3D" id="1.10.287.130">
    <property type="match status" value="1"/>
</dbReference>
<dbReference type="SUPFAM" id="SSF55874">
    <property type="entry name" value="ATPase domain of HSP90 chaperone/DNA topoisomerase II/histidine kinase"/>
    <property type="match status" value="1"/>
</dbReference>
<dbReference type="PRINTS" id="PR00344">
    <property type="entry name" value="BCTRLSENSOR"/>
</dbReference>
<dbReference type="SMART" id="SM00387">
    <property type="entry name" value="HATPase_c"/>
    <property type="match status" value="1"/>
</dbReference>
<evidence type="ECO:0000259" key="12">
    <source>
        <dbReference type="PROSITE" id="PS50109"/>
    </source>
</evidence>
<comment type="subcellular location">
    <subcellularLocation>
        <location evidence="2">Membrane</location>
    </subcellularLocation>
</comment>
<accession>A0A917MA62</accession>
<evidence type="ECO:0000313" key="14">
    <source>
        <dbReference type="EMBL" id="GGG87618.1"/>
    </source>
</evidence>
<dbReference type="InterPro" id="IPR003594">
    <property type="entry name" value="HATPase_dom"/>
</dbReference>
<keyword evidence="4" id="KW-0597">Phosphoprotein</keyword>
<dbReference type="SUPFAM" id="SSF47384">
    <property type="entry name" value="Homodimeric domain of signal transducing histidine kinase"/>
    <property type="match status" value="1"/>
</dbReference>
<dbReference type="Gene3D" id="3.30.565.10">
    <property type="entry name" value="Histidine kinase-like ATPase, C-terminal domain"/>
    <property type="match status" value="1"/>
</dbReference>
<reference evidence="14" key="1">
    <citation type="journal article" date="2014" name="Int. J. Syst. Evol. Microbiol.">
        <title>Complete genome sequence of Corynebacterium casei LMG S-19264T (=DSM 44701T), isolated from a smear-ripened cheese.</title>
        <authorList>
            <consortium name="US DOE Joint Genome Institute (JGI-PGF)"/>
            <person name="Walter F."/>
            <person name="Albersmeier A."/>
            <person name="Kalinowski J."/>
            <person name="Ruckert C."/>
        </authorList>
    </citation>
    <scope>NUCLEOTIDE SEQUENCE</scope>
    <source>
        <strain evidence="14">CGMCC 1.12195</strain>
    </source>
</reference>
<dbReference type="Proteomes" id="UP000660862">
    <property type="component" value="Unassembled WGS sequence"/>
</dbReference>
<evidence type="ECO:0000256" key="6">
    <source>
        <dbReference type="ARBA" id="ARBA00022692"/>
    </source>
</evidence>
<dbReference type="InterPro" id="IPR036097">
    <property type="entry name" value="HisK_dim/P_sf"/>
</dbReference>
<evidence type="ECO:0000256" key="7">
    <source>
        <dbReference type="ARBA" id="ARBA00022777"/>
    </source>
</evidence>
<keyword evidence="5" id="KW-0808">Transferase</keyword>
<evidence type="ECO:0000313" key="15">
    <source>
        <dbReference type="Proteomes" id="UP000660862"/>
    </source>
</evidence>
<dbReference type="InterPro" id="IPR036890">
    <property type="entry name" value="HATPase_C_sf"/>
</dbReference>
<gene>
    <name evidence="14" type="ORF">GCM10007415_21800</name>
</gene>
<dbReference type="PANTHER" id="PTHR45436:SF5">
    <property type="entry name" value="SENSOR HISTIDINE KINASE TRCS"/>
    <property type="match status" value="1"/>
</dbReference>
<comment type="catalytic activity">
    <reaction evidence="1">
        <text>ATP + protein L-histidine = ADP + protein N-phospho-L-histidine.</text>
        <dbReference type="EC" id="2.7.13.3"/>
    </reaction>
</comment>
<dbReference type="PROSITE" id="PS50885">
    <property type="entry name" value="HAMP"/>
    <property type="match status" value="1"/>
</dbReference>
<evidence type="ECO:0000256" key="3">
    <source>
        <dbReference type="ARBA" id="ARBA00012438"/>
    </source>
</evidence>
<name>A0A917MA62_9SPHI</name>
<keyword evidence="9" id="KW-0902">Two-component regulatory system</keyword>
<dbReference type="InterPro" id="IPR050428">
    <property type="entry name" value="TCS_sensor_his_kinase"/>
</dbReference>
<dbReference type="InterPro" id="IPR005467">
    <property type="entry name" value="His_kinase_dom"/>
</dbReference>
<evidence type="ECO:0000256" key="10">
    <source>
        <dbReference type="ARBA" id="ARBA00023136"/>
    </source>
</evidence>
<sequence length="459" mass="51912">MAAMTIRNKLTLIASAAFGIAFALAAVLVYAVFYDTSERIIFSELQKTSMLAAMVYLEKDELPAYEHQQVRSKFDATMFNTDVKIYDQNNRLTYGNGRLDKELTSGILERIRSEGKANTNANGHYYYGIFYPDNQGDFVIVVATTDAFLVSQSRQLLLMMVVALLLGLIIIVLLSRWLSRLAYQPVAHIIKQVNKIDIHSLDNTVIPPEPRDELHALVLTFNDLLVRLSDAFVIQRNFINYVSHEFKTPLASISGNLEVFAQKERTAQEYREVTGRVVTQVYHMEELLRNLMLLAGLREADQGNTSYRVDEMLWETLDRIYREWPDAKPLISVYMDVPSAGRLTIKGNGSQMQIAVYNLMENALKYADSKPVTVSLKEQNGQLTMEIQDHGRGIAENELRFIHQPFYRGNNVGQIKGSGIGLSLAVLICKQNNVSFSISSVETKGSTVHLRWPAYTVLH</sequence>
<evidence type="ECO:0000256" key="8">
    <source>
        <dbReference type="ARBA" id="ARBA00022989"/>
    </source>
</evidence>
<keyword evidence="7 14" id="KW-0418">Kinase</keyword>
<dbReference type="CDD" id="cd00082">
    <property type="entry name" value="HisKA"/>
    <property type="match status" value="1"/>
</dbReference>
<dbReference type="GO" id="GO:0016020">
    <property type="term" value="C:membrane"/>
    <property type="evidence" value="ECO:0007669"/>
    <property type="project" value="UniProtKB-SubCell"/>
</dbReference>
<evidence type="ECO:0000256" key="1">
    <source>
        <dbReference type="ARBA" id="ARBA00000085"/>
    </source>
</evidence>
<dbReference type="PANTHER" id="PTHR45436">
    <property type="entry name" value="SENSOR HISTIDINE KINASE YKOH"/>
    <property type="match status" value="1"/>
</dbReference>
<organism evidence="14 15">
    <name type="scientific">Parapedobacter pyrenivorans</name>
    <dbReference type="NCBI Taxonomy" id="1305674"/>
    <lineage>
        <taxon>Bacteria</taxon>
        <taxon>Pseudomonadati</taxon>
        <taxon>Bacteroidota</taxon>
        <taxon>Sphingobacteriia</taxon>
        <taxon>Sphingobacteriales</taxon>
        <taxon>Sphingobacteriaceae</taxon>
        <taxon>Parapedobacter</taxon>
    </lineage>
</organism>
<dbReference type="Pfam" id="PF02518">
    <property type="entry name" value="HATPase_c"/>
    <property type="match status" value="1"/>
</dbReference>
<evidence type="ECO:0000256" key="11">
    <source>
        <dbReference type="SAM" id="Phobius"/>
    </source>
</evidence>
<dbReference type="InterPro" id="IPR003660">
    <property type="entry name" value="HAMP_dom"/>
</dbReference>
<feature type="domain" description="Histidine kinase" evidence="12">
    <location>
        <begin position="241"/>
        <end position="456"/>
    </location>
</feature>
<evidence type="ECO:0000256" key="5">
    <source>
        <dbReference type="ARBA" id="ARBA00022679"/>
    </source>
</evidence>
<keyword evidence="10 11" id="KW-0472">Membrane</keyword>
<dbReference type="InterPro" id="IPR003661">
    <property type="entry name" value="HisK_dim/P_dom"/>
</dbReference>
<proteinExistence type="predicted"/>
<evidence type="ECO:0000256" key="9">
    <source>
        <dbReference type="ARBA" id="ARBA00023012"/>
    </source>
</evidence>